<evidence type="ECO:0000313" key="3">
    <source>
        <dbReference type="Proteomes" id="UP000051326"/>
    </source>
</evidence>
<keyword evidence="1" id="KW-0472">Membrane</keyword>
<feature type="transmembrane region" description="Helical" evidence="1">
    <location>
        <begin position="18"/>
        <end position="39"/>
    </location>
</feature>
<dbReference type="EMBL" id="CYSR01000026">
    <property type="protein sequence ID" value="CUI00370.1"/>
    <property type="molecule type" value="Genomic_DNA"/>
</dbReference>
<dbReference type="STRING" id="1396826.PHA8399_02501"/>
<evidence type="ECO:0000313" key="2">
    <source>
        <dbReference type="EMBL" id="CUI00370.1"/>
    </source>
</evidence>
<dbReference type="AlphaFoldDB" id="A0A0N7M4R5"/>
<keyword evidence="1" id="KW-1133">Transmembrane helix</keyword>
<name>A0A0N7M4R5_9RHOB</name>
<dbReference type="Proteomes" id="UP000051326">
    <property type="component" value="Unassembled WGS sequence"/>
</dbReference>
<proteinExistence type="predicted"/>
<organism evidence="2 3">
    <name type="scientific">Leisingera aquaemixtae</name>
    <dbReference type="NCBI Taxonomy" id="1396826"/>
    <lineage>
        <taxon>Bacteria</taxon>
        <taxon>Pseudomonadati</taxon>
        <taxon>Pseudomonadota</taxon>
        <taxon>Alphaproteobacteria</taxon>
        <taxon>Rhodobacterales</taxon>
        <taxon>Roseobacteraceae</taxon>
        <taxon>Leisingera</taxon>
    </lineage>
</organism>
<dbReference type="RefSeq" id="WP_058286461.1">
    <property type="nucleotide sequence ID" value="NZ_CYSR01000026.1"/>
</dbReference>
<keyword evidence="1" id="KW-0812">Transmembrane</keyword>
<protein>
    <submittedName>
        <fullName evidence="2">Uncharacterized protein</fullName>
    </submittedName>
</protein>
<evidence type="ECO:0000256" key="1">
    <source>
        <dbReference type="SAM" id="Phobius"/>
    </source>
</evidence>
<accession>A0A0N7M4R5</accession>
<reference evidence="2 3" key="1">
    <citation type="submission" date="2015-09" db="EMBL/GenBank/DDBJ databases">
        <authorList>
            <consortium name="Swine Surveillance"/>
        </authorList>
    </citation>
    <scope>NUCLEOTIDE SEQUENCE [LARGE SCALE GENOMIC DNA]</scope>
    <source>
        <strain evidence="2 3">CECT 8399</strain>
    </source>
</reference>
<sequence length="146" mass="15679">MKATRNTSERLILDDTPWFIGIAPARLILAFAGASLGAASTGGETLWFGLGFAAFCLFVRRVRVTLDRPGGSIVIRRQSVFGSSQVEHLLADLSRAEVESATSRSEGRTRKLHRLVLVLDSSMTEAINAWLHAAGPAKVDSGIQSA</sequence>
<gene>
    <name evidence="2" type="ORF">PHA8399_02501</name>
</gene>